<dbReference type="Pfam" id="PF00173">
    <property type="entry name" value="Cyt-b5"/>
    <property type="match status" value="1"/>
</dbReference>
<comment type="similarity">
    <text evidence="11">Belongs to the cytochrome b5 family.</text>
</comment>
<organism evidence="14 15">
    <name type="scientific">Pleurodeles waltl</name>
    <name type="common">Iberian ribbed newt</name>
    <dbReference type="NCBI Taxonomy" id="8319"/>
    <lineage>
        <taxon>Eukaryota</taxon>
        <taxon>Metazoa</taxon>
        <taxon>Chordata</taxon>
        <taxon>Craniata</taxon>
        <taxon>Vertebrata</taxon>
        <taxon>Euteleostomi</taxon>
        <taxon>Amphibia</taxon>
        <taxon>Batrachia</taxon>
        <taxon>Caudata</taxon>
        <taxon>Salamandroidea</taxon>
        <taxon>Salamandridae</taxon>
        <taxon>Pleurodelinae</taxon>
        <taxon>Pleurodeles</taxon>
    </lineage>
</organism>
<dbReference type="Proteomes" id="UP001066276">
    <property type="component" value="Chromosome 12"/>
</dbReference>
<dbReference type="InterPro" id="IPR018506">
    <property type="entry name" value="Cyt_B5_heme-BS"/>
</dbReference>
<name>A0AAV7KSP7_PLEWA</name>
<evidence type="ECO:0000259" key="13">
    <source>
        <dbReference type="PROSITE" id="PS50255"/>
    </source>
</evidence>
<proteinExistence type="inferred from homology"/>
<evidence type="ECO:0000313" key="14">
    <source>
        <dbReference type="EMBL" id="KAJ1081727.1"/>
    </source>
</evidence>
<dbReference type="GO" id="GO:0005789">
    <property type="term" value="C:endoplasmic reticulum membrane"/>
    <property type="evidence" value="ECO:0007669"/>
    <property type="project" value="UniProtKB-SubCell"/>
</dbReference>
<comment type="caution">
    <text evidence="14">The sequence shown here is derived from an EMBL/GenBank/DDBJ whole genome shotgun (WGS) entry which is preliminary data.</text>
</comment>
<dbReference type="InterPro" id="IPR014430">
    <property type="entry name" value="Scs7"/>
</dbReference>
<dbReference type="AlphaFoldDB" id="A0AAV7KSP7"/>
<dbReference type="GO" id="GO:0080132">
    <property type="term" value="F:fatty acid 2-hydroxylase activity"/>
    <property type="evidence" value="ECO:0007669"/>
    <property type="project" value="InterPro"/>
</dbReference>
<keyword evidence="7" id="KW-0560">Oxidoreductase</keyword>
<sequence>MERAAGPFLVPPPPRRSGSKESPTYPSAQELLPAAVQPSSQLPGTEECLTPSEVRRRCKAGSCLVLCGRAVYDVSGFIRRHPGGERLLRENAGQDVSALLRGPPHHHSENALRWMEQYRVGTLLSEESDRLKDPKPQVIDEIEVLVMGSSEVCLVKGLGRR</sequence>
<dbReference type="InterPro" id="IPR036400">
    <property type="entry name" value="Cyt_B5-like_heme/steroid_sf"/>
</dbReference>
<evidence type="ECO:0000256" key="5">
    <source>
        <dbReference type="ARBA" id="ARBA00022824"/>
    </source>
</evidence>
<protein>
    <recommendedName>
        <fullName evidence="13">Cytochrome b5 heme-binding domain-containing protein</fullName>
    </recommendedName>
</protein>
<keyword evidence="6" id="KW-1133">Transmembrane helix</keyword>
<keyword evidence="15" id="KW-1185">Reference proteome</keyword>
<evidence type="ECO:0000256" key="12">
    <source>
        <dbReference type="SAM" id="MobiDB-lite"/>
    </source>
</evidence>
<evidence type="ECO:0000256" key="4">
    <source>
        <dbReference type="ARBA" id="ARBA00022723"/>
    </source>
</evidence>
<dbReference type="SUPFAM" id="SSF55856">
    <property type="entry name" value="Cytochrome b5-like heme/steroid binding domain"/>
    <property type="match status" value="1"/>
</dbReference>
<evidence type="ECO:0000256" key="1">
    <source>
        <dbReference type="ARBA" id="ARBA00004477"/>
    </source>
</evidence>
<evidence type="ECO:0000256" key="2">
    <source>
        <dbReference type="ARBA" id="ARBA00022617"/>
    </source>
</evidence>
<feature type="domain" description="Cytochrome b5 heme-binding" evidence="13">
    <location>
        <begin position="46"/>
        <end position="124"/>
    </location>
</feature>
<evidence type="ECO:0000256" key="6">
    <source>
        <dbReference type="ARBA" id="ARBA00022989"/>
    </source>
</evidence>
<evidence type="ECO:0000256" key="9">
    <source>
        <dbReference type="ARBA" id="ARBA00023098"/>
    </source>
</evidence>
<keyword evidence="4 11" id="KW-0479">Metal-binding</keyword>
<dbReference type="GO" id="GO:0020037">
    <property type="term" value="F:heme binding"/>
    <property type="evidence" value="ECO:0007669"/>
    <property type="project" value="UniProtKB-UniRule"/>
</dbReference>
<keyword evidence="9" id="KW-0443">Lipid metabolism</keyword>
<accession>A0AAV7KSP7</accession>
<evidence type="ECO:0000313" key="15">
    <source>
        <dbReference type="Proteomes" id="UP001066276"/>
    </source>
</evidence>
<dbReference type="GO" id="GO:0006631">
    <property type="term" value="P:fatty acid metabolic process"/>
    <property type="evidence" value="ECO:0007669"/>
    <property type="project" value="TreeGrafter"/>
</dbReference>
<dbReference type="Gene3D" id="3.10.120.10">
    <property type="entry name" value="Cytochrome b5-like heme/steroid binding domain"/>
    <property type="match status" value="1"/>
</dbReference>
<evidence type="ECO:0000256" key="8">
    <source>
        <dbReference type="ARBA" id="ARBA00023004"/>
    </source>
</evidence>
<feature type="region of interest" description="Disordered" evidence="12">
    <location>
        <begin position="1"/>
        <end position="27"/>
    </location>
</feature>
<dbReference type="PROSITE" id="PS50255">
    <property type="entry name" value="CYTOCHROME_B5_2"/>
    <property type="match status" value="1"/>
</dbReference>
<dbReference type="PANTHER" id="PTHR12863">
    <property type="entry name" value="FATTY ACID HYDROXYLASE"/>
    <property type="match status" value="1"/>
</dbReference>
<keyword evidence="10" id="KW-0472">Membrane</keyword>
<evidence type="ECO:0000256" key="11">
    <source>
        <dbReference type="RuleBase" id="RU362121"/>
    </source>
</evidence>
<evidence type="ECO:0000256" key="3">
    <source>
        <dbReference type="ARBA" id="ARBA00022692"/>
    </source>
</evidence>
<comment type="subcellular location">
    <subcellularLocation>
        <location evidence="1">Endoplasmic reticulum membrane</location>
        <topology evidence="1">Multi-pass membrane protein</topology>
    </subcellularLocation>
</comment>
<gene>
    <name evidence="14" type="ORF">NDU88_001905</name>
</gene>
<reference evidence="14" key="1">
    <citation type="journal article" date="2022" name="bioRxiv">
        <title>Sequencing and chromosome-scale assembly of the giantPleurodeles waltlgenome.</title>
        <authorList>
            <person name="Brown T."/>
            <person name="Elewa A."/>
            <person name="Iarovenko S."/>
            <person name="Subramanian E."/>
            <person name="Araus A.J."/>
            <person name="Petzold A."/>
            <person name="Susuki M."/>
            <person name="Suzuki K.-i.T."/>
            <person name="Hayashi T."/>
            <person name="Toyoda A."/>
            <person name="Oliveira C."/>
            <person name="Osipova E."/>
            <person name="Leigh N.D."/>
            <person name="Simon A."/>
            <person name="Yun M.H."/>
        </authorList>
    </citation>
    <scope>NUCLEOTIDE SEQUENCE</scope>
    <source>
        <strain evidence="14">20211129_DDA</strain>
        <tissue evidence="14">Liver</tissue>
    </source>
</reference>
<keyword evidence="3" id="KW-0812">Transmembrane</keyword>
<evidence type="ECO:0000256" key="7">
    <source>
        <dbReference type="ARBA" id="ARBA00023002"/>
    </source>
</evidence>
<evidence type="ECO:0000256" key="10">
    <source>
        <dbReference type="ARBA" id="ARBA00023136"/>
    </source>
</evidence>
<keyword evidence="8 11" id="KW-0408">Iron</keyword>
<dbReference type="EMBL" id="JANPWB010000016">
    <property type="protein sequence ID" value="KAJ1081727.1"/>
    <property type="molecule type" value="Genomic_DNA"/>
</dbReference>
<dbReference type="PANTHER" id="PTHR12863:SF1">
    <property type="entry name" value="FATTY ACID 2-HYDROXYLASE"/>
    <property type="match status" value="1"/>
</dbReference>
<dbReference type="PRINTS" id="PR00363">
    <property type="entry name" value="CYTOCHROMEB5"/>
</dbReference>
<dbReference type="PROSITE" id="PS00191">
    <property type="entry name" value="CYTOCHROME_B5_1"/>
    <property type="match status" value="1"/>
</dbReference>
<dbReference type="GO" id="GO:0046872">
    <property type="term" value="F:metal ion binding"/>
    <property type="evidence" value="ECO:0007669"/>
    <property type="project" value="UniProtKB-UniRule"/>
</dbReference>
<dbReference type="InterPro" id="IPR001199">
    <property type="entry name" value="Cyt_B5-like_heme/steroid-bd"/>
</dbReference>
<keyword evidence="2 11" id="KW-0349">Heme</keyword>
<keyword evidence="5" id="KW-0256">Endoplasmic reticulum</keyword>
<dbReference type="SMART" id="SM01117">
    <property type="entry name" value="Cyt-b5"/>
    <property type="match status" value="1"/>
</dbReference>